<name>A0A4Y5P659_9MARC</name>
<evidence type="ECO:0000256" key="8">
    <source>
        <dbReference type="HAMAP-Rule" id="MF_00059"/>
    </source>
</evidence>
<organism evidence="10">
    <name type="scientific">Jubula hutchinsiae</name>
    <dbReference type="NCBI Taxonomy" id="203687"/>
    <lineage>
        <taxon>Eukaryota</taxon>
        <taxon>Viridiplantae</taxon>
        <taxon>Streptophyta</taxon>
        <taxon>Embryophyta</taxon>
        <taxon>Marchantiophyta</taxon>
        <taxon>Jungermanniopsida</taxon>
        <taxon>Jungermanniidae</taxon>
        <taxon>Porellales</taxon>
        <taxon>Jubulineae</taxon>
        <taxon>Jubulaceae</taxon>
        <taxon>Jubula</taxon>
    </lineage>
</organism>
<reference evidence="10" key="1">
    <citation type="submission" date="2018-03" db="EMBL/GenBank/DDBJ databases">
        <title>Exploring the plastid DNA sequence disparity of liverworts.</title>
        <authorList>
            <person name="Yu Y."/>
            <person name="Liu H."/>
            <person name="Yang J."/>
            <person name="Ma W."/>
            <person name="Pressel S."/>
            <person name="Wu Y."/>
            <person name="Schneider H."/>
        </authorList>
    </citation>
    <scope>NUCLEOTIDE SEQUENCE</scope>
</reference>
<keyword evidence="3 8" id="KW-0240">DNA-directed RNA polymerase</keyword>
<dbReference type="RefSeq" id="YP_009668009.1">
    <property type="nucleotide sequence ID" value="NC_043782.1"/>
</dbReference>
<evidence type="ECO:0000256" key="1">
    <source>
        <dbReference type="ARBA" id="ARBA00004026"/>
    </source>
</evidence>
<proteinExistence type="inferred from homology"/>
<evidence type="ECO:0000256" key="3">
    <source>
        <dbReference type="ARBA" id="ARBA00022478"/>
    </source>
</evidence>
<dbReference type="CDD" id="cd06928">
    <property type="entry name" value="RNAP_alpha_NTD"/>
    <property type="match status" value="1"/>
</dbReference>
<comment type="function">
    <text evidence="1 8">DNA-dependent RNA polymerase catalyzes the transcription of DNA into RNA using the four ribonucleoside triphosphates as substrates.</text>
</comment>
<dbReference type="Gene3D" id="2.170.120.12">
    <property type="entry name" value="DNA-directed RNA polymerase, insert domain"/>
    <property type="match status" value="1"/>
</dbReference>
<comment type="subcellular location">
    <subcellularLocation>
        <location evidence="8">Plastid</location>
        <location evidence="8">Chloroplast</location>
    </subcellularLocation>
</comment>
<feature type="region of interest" description="Alpha N-terminal domain (alpha-NTD)" evidence="8">
    <location>
        <begin position="1"/>
        <end position="232"/>
    </location>
</feature>
<dbReference type="Pfam" id="PF01193">
    <property type="entry name" value="RNA_pol_L"/>
    <property type="match status" value="1"/>
</dbReference>
<dbReference type="Pfam" id="PF03118">
    <property type="entry name" value="RNA_pol_A_CTD"/>
    <property type="match status" value="1"/>
</dbReference>
<dbReference type="AlphaFoldDB" id="A0A4Y5P659"/>
<protein>
    <recommendedName>
        <fullName evidence="8">DNA-directed RNA polymerase subunit alpha</fullName>
        <shortName evidence="8">PEP</shortName>
        <ecNumber evidence="8">2.7.7.6</ecNumber>
    </recommendedName>
    <alternativeName>
        <fullName evidence="8">Plastid-encoded RNA polymerase subunit alpha</fullName>
        <shortName evidence="8">RNA polymerase subunit alpha</shortName>
    </alternativeName>
</protein>
<evidence type="ECO:0000256" key="2">
    <source>
        <dbReference type="ARBA" id="ARBA00007123"/>
    </source>
</evidence>
<keyword evidence="6 8" id="KW-0804">Transcription</keyword>
<dbReference type="GO" id="GO:0009507">
    <property type="term" value="C:chloroplast"/>
    <property type="evidence" value="ECO:0007669"/>
    <property type="project" value="UniProtKB-SubCell"/>
</dbReference>
<dbReference type="Pfam" id="PF01000">
    <property type="entry name" value="RNA_pol_A_bac"/>
    <property type="match status" value="1"/>
</dbReference>
<comment type="domain">
    <text evidence="8">The N-terminal domain is essential for RNAP assembly and basal transcription, whereas the C-terminal domain is involved in interaction with transcriptional regulators and with upstream promoter elements.</text>
</comment>
<evidence type="ECO:0000313" key="10">
    <source>
        <dbReference type="EMBL" id="QCW58784.1"/>
    </source>
</evidence>
<comment type="similarity">
    <text evidence="2 8">Belongs to the RNA polymerase alpha chain family.</text>
</comment>
<keyword evidence="4 8" id="KW-0808">Transferase</keyword>
<dbReference type="GO" id="GO:0046983">
    <property type="term" value="F:protein dimerization activity"/>
    <property type="evidence" value="ECO:0007669"/>
    <property type="project" value="InterPro"/>
</dbReference>
<dbReference type="HAMAP" id="MF_00059">
    <property type="entry name" value="RNApol_bact_RpoA"/>
    <property type="match status" value="1"/>
</dbReference>
<accession>A0A4Y5P659</accession>
<comment type="subunit">
    <text evidence="8">In plastids the minimal PEP RNA polymerase catalytic core is composed of four subunits: alpha, beta, beta', and beta''. When a (nuclear-encoded) sigma factor is associated with the core the holoenzyme is formed, which can initiate transcription.</text>
</comment>
<evidence type="ECO:0000256" key="5">
    <source>
        <dbReference type="ARBA" id="ARBA00022695"/>
    </source>
</evidence>
<dbReference type="Gene3D" id="3.30.1360.10">
    <property type="entry name" value="RNA polymerase, RBP11-like subunit"/>
    <property type="match status" value="1"/>
</dbReference>
<comment type="catalytic activity">
    <reaction evidence="7 8">
        <text>RNA(n) + a ribonucleoside 5'-triphosphate = RNA(n+1) + diphosphate</text>
        <dbReference type="Rhea" id="RHEA:21248"/>
        <dbReference type="Rhea" id="RHEA-COMP:14527"/>
        <dbReference type="Rhea" id="RHEA-COMP:17342"/>
        <dbReference type="ChEBI" id="CHEBI:33019"/>
        <dbReference type="ChEBI" id="CHEBI:61557"/>
        <dbReference type="ChEBI" id="CHEBI:140395"/>
        <dbReference type="EC" id="2.7.7.6"/>
    </reaction>
</comment>
<feature type="region of interest" description="Alpha C-terminal domain (alpha-CTD)" evidence="8">
    <location>
        <begin position="264"/>
        <end position="356"/>
    </location>
</feature>
<keyword evidence="5 8" id="KW-0548">Nucleotidyltransferase</keyword>
<dbReference type="InterPro" id="IPR011262">
    <property type="entry name" value="DNA-dir_RNA_pol_insert"/>
</dbReference>
<dbReference type="Gene3D" id="1.10.150.20">
    <property type="entry name" value="5' to 3' exonuclease, C-terminal subdomain"/>
    <property type="match status" value="1"/>
</dbReference>
<evidence type="ECO:0000259" key="9">
    <source>
        <dbReference type="SMART" id="SM00662"/>
    </source>
</evidence>
<dbReference type="InterPro" id="IPR011263">
    <property type="entry name" value="DNA-dir_RNA_pol_RpoA/D/Rpb3"/>
</dbReference>
<dbReference type="GeneID" id="40873293"/>
<sequence>MIKDEVEIPNQILQWRCIESRMESKRLLYGRFAISPFRKGQANTVGIAMRRALLNEIKGASITYAEIKKVKHEYSTIMGIQESIHDILINLKEIVLKSDSYEPQKAYISIYGPKKITARDIKVPSPIRVIDNTQYIATLTEAVSLDIVLNIEKDCGYRIENVQKYQDGIFPIDAVFMPIRNVNYSVHSFESKEKTKEILFLEIWTDGSLTPKEALYEASRNLIDLFIPLINSERKEINSELENKSELDIPSFPNGLISVDMEEITKDIAFKHIFIDQLELPARAYNCLKRVNIHTIADLLNYSKDDLIKIKNFGKKSVEQVIEALEKRFSLDLSEKYFSDKSSEKCFSIINRNYFK</sequence>
<gene>
    <name evidence="8 10" type="primary">rpoA</name>
</gene>
<dbReference type="SUPFAM" id="SSF55257">
    <property type="entry name" value="RBP11-like subunits of RNA polymerase"/>
    <property type="match status" value="1"/>
</dbReference>
<dbReference type="SUPFAM" id="SSF47789">
    <property type="entry name" value="C-terminal domain of RNA polymerase alpha subunit"/>
    <property type="match status" value="1"/>
</dbReference>
<feature type="domain" description="DNA-directed RNA polymerase RpoA/D/Rpb3-type" evidence="9">
    <location>
        <begin position="29"/>
        <end position="232"/>
    </location>
</feature>
<dbReference type="GO" id="GO:0000428">
    <property type="term" value="C:DNA-directed RNA polymerase complex"/>
    <property type="evidence" value="ECO:0007669"/>
    <property type="project" value="UniProtKB-KW"/>
</dbReference>
<dbReference type="GO" id="GO:0003677">
    <property type="term" value="F:DNA binding"/>
    <property type="evidence" value="ECO:0007669"/>
    <property type="project" value="UniProtKB-UniRule"/>
</dbReference>
<dbReference type="GO" id="GO:0006351">
    <property type="term" value="P:DNA-templated transcription"/>
    <property type="evidence" value="ECO:0007669"/>
    <property type="project" value="UniProtKB-UniRule"/>
</dbReference>
<dbReference type="InterPro" id="IPR011773">
    <property type="entry name" value="DNA-dir_RpoA"/>
</dbReference>
<dbReference type="NCBIfam" id="TIGR02027">
    <property type="entry name" value="rpoA"/>
    <property type="match status" value="1"/>
</dbReference>
<keyword evidence="10" id="KW-0150">Chloroplast</keyword>
<dbReference type="SUPFAM" id="SSF56553">
    <property type="entry name" value="Insert subdomain of RNA polymerase alpha subunit"/>
    <property type="match status" value="1"/>
</dbReference>
<keyword evidence="10" id="KW-0934">Plastid</keyword>
<dbReference type="InterPro" id="IPR036603">
    <property type="entry name" value="RBP11-like"/>
</dbReference>
<dbReference type="FunFam" id="2.170.120.12:FF:000001">
    <property type="entry name" value="DNA-directed RNA polymerase subunit alpha"/>
    <property type="match status" value="1"/>
</dbReference>
<dbReference type="SMART" id="SM00662">
    <property type="entry name" value="RPOLD"/>
    <property type="match status" value="1"/>
</dbReference>
<geneLocation type="chloroplast" evidence="10"/>
<evidence type="ECO:0000256" key="6">
    <source>
        <dbReference type="ARBA" id="ARBA00023163"/>
    </source>
</evidence>
<evidence type="ECO:0000256" key="4">
    <source>
        <dbReference type="ARBA" id="ARBA00022679"/>
    </source>
</evidence>
<dbReference type="InterPro" id="IPR036643">
    <property type="entry name" value="RNApol_insert_sf"/>
</dbReference>
<evidence type="ECO:0000256" key="7">
    <source>
        <dbReference type="ARBA" id="ARBA00048552"/>
    </source>
</evidence>
<dbReference type="GO" id="GO:0003899">
    <property type="term" value="F:DNA-directed RNA polymerase activity"/>
    <property type="evidence" value="ECO:0007669"/>
    <property type="project" value="UniProtKB-UniRule"/>
</dbReference>
<dbReference type="InterPro" id="IPR011260">
    <property type="entry name" value="RNAP_asu_C"/>
</dbReference>
<dbReference type="EC" id="2.7.7.6" evidence="8"/>
<dbReference type="EMBL" id="MH064509">
    <property type="protein sequence ID" value="QCW58784.1"/>
    <property type="molecule type" value="Genomic_DNA"/>
</dbReference>